<name>A0ABP3AZZ6_9LIST</name>
<dbReference type="Proteomes" id="UP000019249">
    <property type="component" value="Unassembled WGS sequence"/>
</dbReference>
<gene>
    <name evidence="1" type="ORF">MFLO_04415</name>
</gene>
<dbReference type="RefSeq" id="WP_036096535.1">
    <property type="nucleotide sequence ID" value="NZ_AODF01000007.1"/>
</dbReference>
<sequence length="79" mass="9614">MYNLFDDPSYIDRQEYIFMLLIAIDRKRTVEIHVRQNERLLKYKKLAPVYLNVTTGIVQLQHFNEYIETFSIDEIVFLK</sequence>
<dbReference type="EMBL" id="AODF01000007">
    <property type="protein sequence ID" value="EUJ33152.1"/>
    <property type="molecule type" value="Genomic_DNA"/>
</dbReference>
<keyword evidence="2" id="KW-1185">Reference proteome</keyword>
<reference evidence="1 2" key="1">
    <citation type="journal article" date="2014" name="Int. J. Syst. Evol. Microbiol.">
        <title>Listeria floridensis sp. nov., Listeria aquatica sp. nov., Listeria cornellensis sp. nov., Listeria riparia sp. nov. and Listeria grandensis sp. nov., from agricultural and natural environments.</title>
        <authorList>
            <person name="den Bakker H.C."/>
            <person name="Warchocki S."/>
            <person name="Wright E.M."/>
            <person name="Allred A.F."/>
            <person name="Ahlstrom C."/>
            <person name="Manuel C.S."/>
            <person name="Stasiewicz M.J."/>
            <person name="Burrell A."/>
            <person name="Roof S."/>
            <person name="Strawn L."/>
            <person name="Fortes E.D."/>
            <person name="Nightingale K.K."/>
            <person name="Kephart D."/>
            <person name="Wiedmann M."/>
        </authorList>
    </citation>
    <scope>NUCLEOTIDE SEQUENCE [LARGE SCALE GENOMIC DNA]</scope>
    <source>
        <strain evidence="1 2">FSL S10-1187</strain>
    </source>
</reference>
<evidence type="ECO:0000313" key="1">
    <source>
        <dbReference type="EMBL" id="EUJ33152.1"/>
    </source>
</evidence>
<comment type="caution">
    <text evidence="1">The sequence shown here is derived from an EMBL/GenBank/DDBJ whole genome shotgun (WGS) entry which is preliminary data.</text>
</comment>
<protein>
    <submittedName>
        <fullName evidence="1">Uncharacterized protein</fullName>
    </submittedName>
</protein>
<accession>A0ABP3AZZ6</accession>
<proteinExistence type="predicted"/>
<evidence type="ECO:0000313" key="2">
    <source>
        <dbReference type="Proteomes" id="UP000019249"/>
    </source>
</evidence>
<organism evidence="1 2">
    <name type="scientific">Listeria floridensis FSL S10-1187</name>
    <dbReference type="NCBI Taxonomy" id="1265817"/>
    <lineage>
        <taxon>Bacteria</taxon>
        <taxon>Bacillati</taxon>
        <taxon>Bacillota</taxon>
        <taxon>Bacilli</taxon>
        <taxon>Bacillales</taxon>
        <taxon>Listeriaceae</taxon>
        <taxon>Listeria</taxon>
    </lineage>
</organism>